<gene>
    <name evidence="2" type="ORF">AWC38_SpisGene630</name>
</gene>
<protein>
    <recommendedName>
        <fullName evidence="4">HECT domain-containing protein</fullName>
    </recommendedName>
</protein>
<accession>A0A2B4SX67</accession>
<sequence length="367" mass="41100">MVYMGDVLSGQGLKVSREIVDKLNGSRTSAGQDSTTPSSLGLQSAMSSISSTVERARSMVNSSSTSASFTRLNKKERLRAMSPQPSKKAKPVEKTFEFVFLSFEEEDGHDGEAFLLDDHAIKLRGEEVSVQELVDKDESLMNLTKPASQTTRVSEPTEIPYNSGTSQNEDQDPVNNSSDPTDQLIHTITQQCLSDPVEILRYLQQEIVKGRVMDAVSESDENVGETNSICVDRQRILETTFTEFEAINDFSLTFEVDFMGKPARDLRGPRKEWIHLMNMAIKDRYFDKGLREHLADEYYYVGVMMGIALLQNGQLPCYIPLDTIDKLATVTSNKCISNIQRGLDVLGLAKIMRKFPILLHLLRPTTI</sequence>
<proteinExistence type="predicted"/>
<dbReference type="Proteomes" id="UP000225706">
    <property type="component" value="Unassembled WGS sequence"/>
</dbReference>
<dbReference type="SUPFAM" id="SSF56204">
    <property type="entry name" value="Hect, E3 ligase catalytic domain"/>
    <property type="match status" value="1"/>
</dbReference>
<evidence type="ECO:0000313" key="2">
    <source>
        <dbReference type="EMBL" id="PFX34481.1"/>
    </source>
</evidence>
<organism evidence="2 3">
    <name type="scientific">Stylophora pistillata</name>
    <name type="common">Smooth cauliflower coral</name>
    <dbReference type="NCBI Taxonomy" id="50429"/>
    <lineage>
        <taxon>Eukaryota</taxon>
        <taxon>Metazoa</taxon>
        <taxon>Cnidaria</taxon>
        <taxon>Anthozoa</taxon>
        <taxon>Hexacorallia</taxon>
        <taxon>Scleractinia</taxon>
        <taxon>Astrocoeniina</taxon>
        <taxon>Pocilloporidae</taxon>
        <taxon>Stylophora</taxon>
    </lineage>
</organism>
<dbReference type="Gene3D" id="3.90.1750.10">
    <property type="entry name" value="Hect, E3 ligase catalytic domains"/>
    <property type="match status" value="1"/>
</dbReference>
<feature type="region of interest" description="Disordered" evidence="1">
    <location>
        <begin position="143"/>
        <end position="182"/>
    </location>
</feature>
<dbReference type="GO" id="GO:0004842">
    <property type="term" value="F:ubiquitin-protein transferase activity"/>
    <property type="evidence" value="ECO:0007669"/>
    <property type="project" value="InterPro"/>
</dbReference>
<reference evidence="3" key="1">
    <citation type="journal article" date="2017" name="bioRxiv">
        <title>Comparative analysis of the genomes of Stylophora pistillata and Acropora digitifera provides evidence for extensive differences between species of corals.</title>
        <authorList>
            <person name="Voolstra C.R."/>
            <person name="Li Y."/>
            <person name="Liew Y.J."/>
            <person name="Baumgarten S."/>
            <person name="Zoccola D."/>
            <person name="Flot J.-F."/>
            <person name="Tambutte S."/>
            <person name="Allemand D."/>
            <person name="Aranda M."/>
        </authorList>
    </citation>
    <scope>NUCLEOTIDE SEQUENCE [LARGE SCALE GENOMIC DNA]</scope>
</reference>
<name>A0A2B4SX67_STYPI</name>
<keyword evidence="3" id="KW-1185">Reference proteome</keyword>
<feature type="region of interest" description="Disordered" evidence="1">
    <location>
        <begin position="58"/>
        <end position="89"/>
    </location>
</feature>
<evidence type="ECO:0000256" key="1">
    <source>
        <dbReference type="SAM" id="MobiDB-lite"/>
    </source>
</evidence>
<dbReference type="EMBL" id="LSMT01000004">
    <property type="protein sequence ID" value="PFX34481.1"/>
    <property type="molecule type" value="Genomic_DNA"/>
</dbReference>
<comment type="caution">
    <text evidence="2">The sequence shown here is derived from an EMBL/GenBank/DDBJ whole genome shotgun (WGS) entry which is preliminary data.</text>
</comment>
<feature type="compositionally biased region" description="Polar residues" evidence="1">
    <location>
        <begin position="25"/>
        <end position="43"/>
    </location>
</feature>
<dbReference type="InterPro" id="IPR035983">
    <property type="entry name" value="Hect_E3_ubiquitin_ligase"/>
</dbReference>
<feature type="compositionally biased region" description="Polar residues" evidence="1">
    <location>
        <begin position="58"/>
        <end position="71"/>
    </location>
</feature>
<dbReference type="OrthoDB" id="5988852at2759"/>
<dbReference type="AlphaFoldDB" id="A0A2B4SX67"/>
<evidence type="ECO:0000313" key="3">
    <source>
        <dbReference type="Proteomes" id="UP000225706"/>
    </source>
</evidence>
<feature type="region of interest" description="Disordered" evidence="1">
    <location>
        <begin position="24"/>
        <end position="43"/>
    </location>
</feature>
<evidence type="ECO:0008006" key="4">
    <source>
        <dbReference type="Google" id="ProtNLM"/>
    </source>
</evidence>